<proteinExistence type="predicted"/>
<accession>A0A6J6Q4F3</accession>
<evidence type="ECO:0000313" key="3">
    <source>
        <dbReference type="EMBL" id="CAB5037281.1"/>
    </source>
</evidence>
<protein>
    <submittedName>
        <fullName evidence="1">Unannotated protein</fullName>
    </submittedName>
</protein>
<evidence type="ECO:0000313" key="4">
    <source>
        <dbReference type="EMBL" id="CAB5049762.1"/>
    </source>
</evidence>
<reference evidence="1" key="1">
    <citation type="submission" date="2020-05" db="EMBL/GenBank/DDBJ databases">
        <authorList>
            <person name="Chiriac C."/>
            <person name="Salcher M."/>
            <person name="Ghai R."/>
            <person name="Kavagutti S V."/>
        </authorList>
    </citation>
    <scope>NUCLEOTIDE SEQUENCE</scope>
</reference>
<dbReference type="EMBL" id="CAEZZQ010000035">
    <property type="protein sequence ID" value="CAB4773586.1"/>
    <property type="molecule type" value="Genomic_DNA"/>
</dbReference>
<organism evidence="1">
    <name type="scientific">freshwater metagenome</name>
    <dbReference type="NCBI Taxonomy" id="449393"/>
    <lineage>
        <taxon>unclassified sequences</taxon>
        <taxon>metagenomes</taxon>
        <taxon>ecological metagenomes</taxon>
    </lineage>
</organism>
<dbReference type="EMBL" id="CAEZXW010000055">
    <property type="protein sequence ID" value="CAB4706661.1"/>
    <property type="molecule type" value="Genomic_DNA"/>
</dbReference>
<evidence type="ECO:0000313" key="1">
    <source>
        <dbReference type="EMBL" id="CAB4706661.1"/>
    </source>
</evidence>
<dbReference type="EMBL" id="CAFBQA010000022">
    <property type="protein sequence ID" value="CAB5037281.1"/>
    <property type="molecule type" value="Genomic_DNA"/>
</dbReference>
<dbReference type="EMBL" id="CAFBQF010000038">
    <property type="protein sequence ID" value="CAB5049762.1"/>
    <property type="molecule type" value="Genomic_DNA"/>
</dbReference>
<gene>
    <name evidence="1" type="ORF">UFOPK2593_00920</name>
    <name evidence="2" type="ORF">UFOPK2894_00726</name>
    <name evidence="3" type="ORF">UFOPK4234_00586</name>
    <name evidence="4" type="ORF">UFOPK4295_00837</name>
</gene>
<sequence>MRGAPPGWPADLRAPGSDEWIEESTKWLLDILPGEYRTHAVLRKYPVLLARLALASVQGSLAQARAAWSRVRVEEKAFMPPPAIEEAISMLEREGAHFVSREREVTLILEALERALILPGA</sequence>
<dbReference type="AlphaFoldDB" id="A0A6J6Q4F3"/>
<evidence type="ECO:0000313" key="2">
    <source>
        <dbReference type="EMBL" id="CAB4773586.1"/>
    </source>
</evidence>
<name>A0A6J6Q4F3_9ZZZZ</name>